<dbReference type="HAMAP" id="MF_01965">
    <property type="entry name" value="NADHX_dehydratase"/>
    <property type="match status" value="1"/>
</dbReference>
<keyword evidence="13" id="KW-0511">Multifunctional enzyme</keyword>
<dbReference type="InterPro" id="IPR029056">
    <property type="entry name" value="Ribokinase-like"/>
</dbReference>
<keyword evidence="10 17" id="KW-0520">NAD</keyword>
<dbReference type="InterPro" id="IPR036652">
    <property type="entry name" value="YjeF_N_dom_sf"/>
</dbReference>
<dbReference type="GO" id="GO:0016301">
    <property type="term" value="F:kinase activity"/>
    <property type="evidence" value="ECO:0007669"/>
    <property type="project" value="UniProtKB-KW"/>
</dbReference>
<dbReference type="GO" id="GO:0110051">
    <property type="term" value="P:metabolite repair"/>
    <property type="evidence" value="ECO:0007669"/>
    <property type="project" value="TreeGrafter"/>
</dbReference>
<feature type="binding site" evidence="18">
    <location>
        <position position="65"/>
    </location>
    <ligand>
        <name>K(+)</name>
        <dbReference type="ChEBI" id="CHEBI:29103"/>
    </ligand>
</feature>
<dbReference type="InterPro" id="IPR000631">
    <property type="entry name" value="CARKD"/>
</dbReference>
<dbReference type="SUPFAM" id="SSF53613">
    <property type="entry name" value="Ribokinase-like"/>
    <property type="match status" value="1"/>
</dbReference>
<feature type="binding site" evidence="17">
    <location>
        <position position="398"/>
    </location>
    <ligand>
        <name>(6S)-NADPHX</name>
        <dbReference type="ChEBI" id="CHEBI:64076"/>
    </ligand>
</feature>
<evidence type="ECO:0000313" key="23">
    <source>
        <dbReference type="Proteomes" id="UP000021369"/>
    </source>
</evidence>
<feature type="binding site" evidence="18">
    <location>
        <begin position="64"/>
        <end position="68"/>
    </location>
    <ligand>
        <name>(6S)-NADPHX</name>
        <dbReference type="ChEBI" id="CHEBI:64076"/>
    </ligand>
</feature>
<feature type="binding site" evidence="17">
    <location>
        <position position="276"/>
    </location>
    <ligand>
        <name>(6S)-NADPHX</name>
        <dbReference type="ChEBI" id="CHEBI:64076"/>
    </ligand>
</feature>
<comment type="catalytic activity">
    <reaction evidence="15 17 19">
        <text>(6S)-NADHX + ADP = AMP + phosphate + NADH + H(+)</text>
        <dbReference type="Rhea" id="RHEA:32223"/>
        <dbReference type="ChEBI" id="CHEBI:15378"/>
        <dbReference type="ChEBI" id="CHEBI:43474"/>
        <dbReference type="ChEBI" id="CHEBI:57945"/>
        <dbReference type="ChEBI" id="CHEBI:64074"/>
        <dbReference type="ChEBI" id="CHEBI:456215"/>
        <dbReference type="ChEBI" id="CHEBI:456216"/>
        <dbReference type="EC" id="4.2.1.136"/>
    </reaction>
</comment>
<evidence type="ECO:0000256" key="10">
    <source>
        <dbReference type="ARBA" id="ARBA00023027"/>
    </source>
</evidence>
<feature type="binding site" evidence="17">
    <location>
        <position position="347"/>
    </location>
    <ligand>
        <name>(6S)-NADPHX</name>
        <dbReference type="ChEBI" id="CHEBI:64076"/>
    </ligand>
</feature>
<evidence type="ECO:0000256" key="16">
    <source>
        <dbReference type="ARBA" id="ARBA00049209"/>
    </source>
</evidence>
<keyword evidence="11 18" id="KW-0413">Isomerase</keyword>
<comment type="subunit">
    <text evidence="17">Homotetramer.</text>
</comment>
<feature type="binding site" evidence="18">
    <location>
        <position position="166"/>
    </location>
    <ligand>
        <name>(6S)-NADPHX</name>
        <dbReference type="ChEBI" id="CHEBI:64076"/>
    </ligand>
</feature>
<evidence type="ECO:0000256" key="14">
    <source>
        <dbReference type="ARBA" id="ARBA00025153"/>
    </source>
</evidence>
<dbReference type="NCBIfam" id="TIGR00197">
    <property type="entry name" value="yjeF_nterm"/>
    <property type="match status" value="1"/>
</dbReference>
<evidence type="ECO:0000256" key="17">
    <source>
        <dbReference type="HAMAP-Rule" id="MF_01965"/>
    </source>
</evidence>
<dbReference type="AlphaFoldDB" id="A0A011V5J9"/>
<feature type="binding site" evidence="17">
    <location>
        <position position="463"/>
    </location>
    <ligand>
        <name>AMP</name>
        <dbReference type="ChEBI" id="CHEBI:456215"/>
    </ligand>
</feature>
<dbReference type="Pfam" id="PF03853">
    <property type="entry name" value="YjeF_N"/>
    <property type="match status" value="1"/>
</dbReference>
<keyword evidence="12 17" id="KW-0456">Lyase</keyword>
<dbReference type="GO" id="GO:0046496">
    <property type="term" value="P:nicotinamide nucleotide metabolic process"/>
    <property type="evidence" value="ECO:0007669"/>
    <property type="project" value="UniProtKB-UniRule"/>
</dbReference>
<dbReference type="EMBL" id="JEOB01000001">
    <property type="protein sequence ID" value="EXM40787.1"/>
    <property type="molecule type" value="Genomic_DNA"/>
</dbReference>
<evidence type="ECO:0000256" key="8">
    <source>
        <dbReference type="ARBA" id="ARBA00022857"/>
    </source>
</evidence>
<dbReference type="OrthoDB" id="9806925at2"/>
<comment type="similarity">
    <text evidence="3 19">In the N-terminal section; belongs to the NnrE/AIBP family.</text>
</comment>
<evidence type="ECO:0000256" key="13">
    <source>
        <dbReference type="ARBA" id="ARBA00023268"/>
    </source>
</evidence>
<comment type="caution">
    <text evidence="18">Lacks conserved residue(s) required for the propagation of feature annotation.</text>
</comment>
<dbReference type="PIRSF" id="PIRSF017184">
    <property type="entry name" value="Nnr"/>
    <property type="match status" value="1"/>
</dbReference>
<feature type="binding site" evidence="18">
    <location>
        <position position="169"/>
    </location>
    <ligand>
        <name>K(+)</name>
        <dbReference type="ChEBI" id="CHEBI:29103"/>
    </ligand>
</feature>
<evidence type="ECO:0000256" key="12">
    <source>
        <dbReference type="ARBA" id="ARBA00023239"/>
    </source>
</evidence>
<dbReference type="InterPro" id="IPR004443">
    <property type="entry name" value="YjeF_N_dom"/>
</dbReference>
<accession>A0A011V5J9</accession>
<dbReference type="PANTHER" id="PTHR12592:SF0">
    <property type="entry name" value="ATP-DEPENDENT (S)-NAD(P)H-HYDRATE DEHYDRATASE"/>
    <property type="match status" value="1"/>
</dbReference>
<evidence type="ECO:0000256" key="9">
    <source>
        <dbReference type="ARBA" id="ARBA00022958"/>
    </source>
</evidence>
<proteinExistence type="inferred from homology"/>
<sequence length="529" mass="56385">MIKDRILTVEQMKTCERRSEELGVPASQLMATAGEKLASHVMHETMVEGQPDTPEVLILAGKGNNGGDGLVAANHLHRSGISTKIVLCCGKPTTPAAIKAFDSLNKDIDVMFYDGDNTHPWAEAIDNATIIVDAIFGTGFTGEIERDLQSLFIKLNTYAKRVIACDIPSGVDARSGQAGVLAVQADVTVTMHAKKLGMLLSPGKYFCGYIRVEDIGIPAAAMSDDPIMANEIYAKASMLDDQQLGKKFLTSRKPWAHKGTFGKLVCVCGCRRYIGAAGISATAAMRMGVGLVEVCSTGKVIDSLAANLYECTFNEMKADADGYMTSDNVPAILDSLADAKALLLGCGLGHTPETEKLVTELIEKSPVPVILDADGINSLVPNIDVLSKKQSTVILTPHPGELARLCGVSQEEVLADRLKYTYDLSKKYGITVVAKSSETIVCCADRTEVITAGSTALSKGGSGDMLAGLIASLTAQTKRSSLINCILACMVMGRAAEVLSTKRSERGILTRDILAYLPFFLKHLEGGED</sequence>
<comment type="similarity">
    <text evidence="18">Belongs to the NnrE/AIBP family.</text>
</comment>
<protein>
    <recommendedName>
        <fullName evidence="19">Bifunctional NAD(P)H-hydrate repair enzyme</fullName>
    </recommendedName>
    <alternativeName>
        <fullName evidence="19">Nicotinamide nucleotide repair protein</fullName>
    </alternativeName>
    <domain>
        <recommendedName>
            <fullName evidence="19">ADP-dependent (S)-NAD(P)H-hydrate dehydratase</fullName>
            <ecNumber evidence="19">4.2.1.136</ecNumber>
        </recommendedName>
        <alternativeName>
            <fullName evidence="19">ADP-dependent NAD(P)HX dehydratase</fullName>
        </alternativeName>
    </domain>
    <domain>
        <recommendedName>
            <fullName evidence="19">NAD(P)H-hydrate epimerase</fullName>
            <ecNumber evidence="19">5.1.99.6</ecNumber>
        </recommendedName>
    </domain>
</protein>
<evidence type="ECO:0000256" key="7">
    <source>
        <dbReference type="ARBA" id="ARBA00022840"/>
    </source>
</evidence>
<evidence type="ECO:0000256" key="6">
    <source>
        <dbReference type="ARBA" id="ARBA00022741"/>
    </source>
</evidence>
<keyword evidence="7 17" id="KW-0067">ATP-binding</keyword>
<dbReference type="InterPro" id="IPR030677">
    <property type="entry name" value="Nnr"/>
</dbReference>
<keyword evidence="23" id="KW-1185">Reference proteome</keyword>
<name>A0A011V5J9_RUMAL</name>
<dbReference type="SUPFAM" id="SSF64153">
    <property type="entry name" value="YjeF N-terminal domain-like"/>
    <property type="match status" value="1"/>
</dbReference>
<evidence type="ECO:0000259" key="20">
    <source>
        <dbReference type="PROSITE" id="PS51383"/>
    </source>
</evidence>
<comment type="cofactor">
    <cofactor evidence="17">
        <name>Mg(2+)</name>
        <dbReference type="ChEBI" id="CHEBI:18420"/>
    </cofactor>
</comment>
<feature type="binding site" evidence="17">
    <location>
        <position position="464"/>
    </location>
    <ligand>
        <name>(6S)-NADPHX</name>
        <dbReference type="ChEBI" id="CHEBI:64076"/>
    </ligand>
</feature>
<keyword evidence="9 18" id="KW-0630">Potassium</keyword>
<evidence type="ECO:0000256" key="19">
    <source>
        <dbReference type="PIRNR" id="PIRNR017184"/>
    </source>
</evidence>
<comment type="caution">
    <text evidence="22">The sequence shown here is derived from an EMBL/GenBank/DDBJ whole genome shotgun (WGS) entry which is preliminary data.</text>
</comment>
<evidence type="ECO:0000256" key="15">
    <source>
        <dbReference type="ARBA" id="ARBA00048238"/>
    </source>
</evidence>
<dbReference type="NCBIfam" id="TIGR00196">
    <property type="entry name" value="yjeF_cterm"/>
    <property type="match status" value="1"/>
</dbReference>
<comment type="function">
    <text evidence="14 19">Bifunctional enzyme that catalyzes the epimerization of the S- and R-forms of NAD(P)HX and the dehydration of the S-form of NAD(P)HX at the expense of ADP, which is converted to AMP. This allows the repair of both epimers of NAD(P)HX, a damaged form of NAD(P)H that is a result of enzymatic or heat-dependent hydration.</text>
</comment>
<comment type="catalytic activity">
    <reaction evidence="1 18 19">
        <text>(6R)-NADHX = (6S)-NADHX</text>
        <dbReference type="Rhea" id="RHEA:32215"/>
        <dbReference type="ChEBI" id="CHEBI:64074"/>
        <dbReference type="ChEBI" id="CHEBI:64075"/>
        <dbReference type="EC" id="5.1.99.6"/>
    </reaction>
</comment>
<dbReference type="EC" id="4.2.1.136" evidence="19"/>
<feature type="binding site" evidence="18">
    <location>
        <begin position="137"/>
        <end position="143"/>
    </location>
    <ligand>
        <name>(6S)-NADPHX</name>
        <dbReference type="ChEBI" id="CHEBI:64076"/>
    </ligand>
</feature>
<dbReference type="CDD" id="cd01171">
    <property type="entry name" value="YXKO-related"/>
    <property type="match status" value="1"/>
</dbReference>
<dbReference type="PANTHER" id="PTHR12592">
    <property type="entry name" value="ATP-DEPENDENT (S)-NAD(P)H-HYDRATE DEHYDRATASE FAMILY MEMBER"/>
    <property type="match status" value="1"/>
</dbReference>
<dbReference type="Gene3D" id="3.40.50.10260">
    <property type="entry name" value="YjeF N-terminal domain"/>
    <property type="match status" value="1"/>
</dbReference>
<dbReference type="HAMAP" id="MF_01966">
    <property type="entry name" value="NADHX_epimerase"/>
    <property type="match status" value="1"/>
</dbReference>
<feature type="binding site" evidence="17">
    <location>
        <begin position="435"/>
        <end position="439"/>
    </location>
    <ligand>
        <name>AMP</name>
        <dbReference type="ChEBI" id="CHEBI:456215"/>
    </ligand>
</feature>
<evidence type="ECO:0000313" key="22">
    <source>
        <dbReference type="EMBL" id="EXM40787.1"/>
    </source>
</evidence>
<keyword evidence="5 18" id="KW-0479">Metal-binding</keyword>
<keyword evidence="22" id="KW-0418">Kinase</keyword>
<comment type="similarity">
    <text evidence="4 19">In the C-terminal section; belongs to the NnrD/CARKD family.</text>
</comment>
<evidence type="ECO:0000256" key="18">
    <source>
        <dbReference type="HAMAP-Rule" id="MF_01966"/>
    </source>
</evidence>
<dbReference type="PROSITE" id="PS51385">
    <property type="entry name" value="YJEF_N"/>
    <property type="match status" value="1"/>
</dbReference>
<dbReference type="EC" id="5.1.99.6" evidence="19"/>
<dbReference type="GO" id="GO:0046872">
    <property type="term" value="F:metal ion binding"/>
    <property type="evidence" value="ECO:0007669"/>
    <property type="project" value="UniProtKB-UniRule"/>
</dbReference>
<comment type="function">
    <text evidence="17">Catalyzes the dehydration of the S-form of NAD(P)HX at the expense of ADP, which is converted to AMP. Together with NAD(P)HX epimerase, which catalyzes the epimerization of the S- and R-forms, the enzyme allows the repair of both epimers of NAD(P)HX, a damaged form of NAD(P)H that is a result of enzymatic or heat-dependent hydration.</text>
</comment>
<reference evidence="22 23" key="1">
    <citation type="submission" date="2013-06" db="EMBL/GenBank/DDBJ databases">
        <title>Rumen cellulosomics: divergent fiber-degrading strategies revealed by comparative genome-wide analysis of six Ruminococcal strains.</title>
        <authorList>
            <person name="Dassa B."/>
            <person name="Borovok I."/>
            <person name="Lamed R."/>
            <person name="Flint H."/>
            <person name="Yeoman C.J."/>
            <person name="White B."/>
            <person name="Bayer E.A."/>
        </authorList>
    </citation>
    <scope>NUCLEOTIDE SEQUENCE [LARGE SCALE GENOMIC DNA]</scope>
    <source>
        <strain evidence="22 23">SY3</strain>
    </source>
</reference>
<feature type="domain" description="YjeF C-terminal" evidence="20">
    <location>
        <begin position="241"/>
        <end position="524"/>
    </location>
</feature>
<comment type="catalytic activity">
    <reaction evidence="2 18 19">
        <text>(6R)-NADPHX = (6S)-NADPHX</text>
        <dbReference type="Rhea" id="RHEA:32227"/>
        <dbReference type="ChEBI" id="CHEBI:64076"/>
        <dbReference type="ChEBI" id="CHEBI:64077"/>
        <dbReference type="EC" id="5.1.99.6"/>
    </reaction>
</comment>
<keyword evidence="8 17" id="KW-0521">NADP</keyword>
<evidence type="ECO:0000256" key="4">
    <source>
        <dbReference type="ARBA" id="ARBA00009524"/>
    </source>
</evidence>
<comment type="cofactor">
    <cofactor evidence="18 19">
        <name>K(+)</name>
        <dbReference type="ChEBI" id="CHEBI:29103"/>
    </cofactor>
    <text evidence="18 19">Binds 1 potassium ion per subunit.</text>
</comment>
<organism evidence="22 23">
    <name type="scientific">Ruminococcus albus SY3</name>
    <dbReference type="NCBI Taxonomy" id="1341156"/>
    <lineage>
        <taxon>Bacteria</taxon>
        <taxon>Bacillati</taxon>
        <taxon>Bacillota</taxon>
        <taxon>Clostridia</taxon>
        <taxon>Eubacteriales</taxon>
        <taxon>Oscillospiraceae</taxon>
        <taxon>Ruminococcus</taxon>
    </lineage>
</organism>
<evidence type="ECO:0000256" key="11">
    <source>
        <dbReference type="ARBA" id="ARBA00023235"/>
    </source>
</evidence>
<dbReference type="GO" id="GO:0052855">
    <property type="term" value="F:ADP-dependent NAD(P)H-hydrate dehydratase activity"/>
    <property type="evidence" value="ECO:0007669"/>
    <property type="project" value="UniProtKB-UniRule"/>
</dbReference>
<comment type="catalytic activity">
    <reaction evidence="16 17 19">
        <text>(6S)-NADPHX + ADP = AMP + phosphate + NADPH + H(+)</text>
        <dbReference type="Rhea" id="RHEA:32235"/>
        <dbReference type="ChEBI" id="CHEBI:15378"/>
        <dbReference type="ChEBI" id="CHEBI:43474"/>
        <dbReference type="ChEBI" id="CHEBI:57783"/>
        <dbReference type="ChEBI" id="CHEBI:64076"/>
        <dbReference type="ChEBI" id="CHEBI:456215"/>
        <dbReference type="ChEBI" id="CHEBI:456216"/>
        <dbReference type="EC" id="4.2.1.136"/>
    </reaction>
</comment>
<feature type="domain" description="YjeF N-terminal" evidence="21">
    <location>
        <begin position="12"/>
        <end position="223"/>
    </location>
</feature>
<dbReference type="Proteomes" id="UP000021369">
    <property type="component" value="Unassembled WGS sequence"/>
</dbReference>
<evidence type="ECO:0000256" key="1">
    <source>
        <dbReference type="ARBA" id="ARBA00000013"/>
    </source>
</evidence>
<dbReference type="Pfam" id="PF01256">
    <property type="entry name" value="Carb_kinase"/>
    <property type="match status" value="1"/>
</dbReference>
<keyword evidence="22" id="KW-0808">Transferase</keyword>
<evidence type="ECO:0000256" key="2">
    <source>
        <dbReference type="ARBA" id="ARBA00000909"/>
    </source>
</evidence>
<comment type="function">
    <text evidence="18">Catalyzes the epimerization of the S- and R-forms of NAD(P)HX, a damaged form of NAD(P)H that is a result of enzymatic or heat-dependent hydration. This is a prerequisite for the S-specific NAD(P)H-hydrate dehydratase to allow the repair of both epimers of NAD(P)HX.</text>
</comment>
<evidence type="ECO:0000256" key="5">
    <source>
        <dbReference type="ARBA" id="ARBA00022723"/>
    </source>
</evidence>
<comment type="similarity">
    <text evidence="17">Belongs to the NnrD/CARKD family.</text>
</comment>
<gene>
    <name evidence="18" type="primary">nnrE</name>
    <name evidence="17" type="synonym">nnrD</name>
    <name evidence="22" type="ORF">RASY3_03490</name>
</gene>
<dbReference type="PROSITE" id="PS51383">
    <property type="entry name" value="YJEF_C_3"/>
    <property type="match status" value="1"/>
</dbReference>
<dbReference type="PATRIC" id="fig|1341156.4.peg.421"/>
<dbReference type="RefSeq" id="WP_037285091.1">
    <property type="nucleotide sequence ID" value="NZ_JEOB01000001.1"/>
</dbReference>
<evidence type="ECO:0000256" key="3">
    <source>
        <dbReference type="ARBA" id="ARBA00006001"/>
    </source>
</evidence>
<evidence type="ECO:0000259" key="21">
    <source>
        <dbReference type="PROSITE" id="PS51385"/>
    </source>
</evidence>
<feature type="binding site" evidence="18">
    <location>
        <position position="133"/>
    </location>
    <ligand>
        <name>K(+)</name>
        <dbReference type="ChEBI" id="CHEBI:29103"/>
    </ligand>
</feature>
<dbReference type="GO" id="GO:0005524">
    <property type="term" value="F:ATP binding"/>
    <property type="evidence" value="ECO:0007669"/>
    <property type="project" value="UniProtKB-UniRule"/>
</dbReference>
<dbReference type="GO" id="GO:0052856">
    <property type="term" value="F:NAD(P)HX epimerase activity"/>
    <property type="evidence" value="ECO:0007669"/>
    <property type="project" value="UniProtKB-UniRule"/>
</dbReference>
<keyword evidence="6 17" id="KW-0547">Nucleotide-binding</keyword>
<dbReference type="Gene3D" id="3.40.1190.20">
    <property type="match status" value="1"/>
</dbReference>